<dbReference type="eggNOG" id="ENOG502SI9J">
    <property type="taxonomic scope" value="Eukaryota"/>
</dbReference>
<feature type="compositionally biased region" description="Polar residues" evidence="3">
    <location>
        <begin position="633"/>
        <end position="642"/>
    </location>
</feature>
<evidence type="ECO:0000259" key="4">
    <source>
        <dbReference type="PROSITE" id="PS50071"/>
    </source>
</evidence>
<evidence type="ECO:0000256" key="2">
    <source>
        <dbReference type="RuleBase" id="RU000682"/>
    </source>
</evidence>
<feature type="domain" description="Homeobox" evidence="4">
    <location>
        <begin position="17"/>
        <end position="70"/>
    </location>
</feature>
<dbReference type="KEGG" id="bor:COCMIDRAFT_5248"/>
<organism evidence="5 6">
    <name type="scientific">Bipolaris oryzae ATCC 44560</name>
    <dbReference type="NCBI Taxonomy" id="930090"/>
    <lineage>
        <taxon>Eukaryota</taxon>
        <taxon>Fungi</taxon>
        <taxon>Dikarya</taxon>
        <taxon>Ascomycota</taxon>
        <taxon>Pezizomycotina</taxon>
        <taxon>Dothideomycetes</taxon>
        <taxon>Pleosporomycetidae</taxon>
        <taxon>Pleosporales</taxon>
        <taxon>Pleosporineae</taxon>
        <taxon>Pleosporaceae</taxon>
        <taxon>Bipolaris</taxon>
    </lineage>
</organism>
<feature type="region of interest" description="Disordered" evidence="3">
    <location>
        <begin position="632"/>
        <end position="654"/>
    </location>
</feature>
<dbReference type="GO" id="GO:0005634">
    <property type="term" value="C:nucleus"/>
    <property type="evidence" value="ECO:0007669"/>
    <property type="project" value="UniProtKB-SubCell"/>
</dbReference>
<dbReference type="GeneID" id="19124545"/>
<feature type="compositionally biased region" description="Polar residues" evidence="3">
    <location>
        <begin position="542"/>
        <end position="551"/>
    </location>
</feature>
<feature type="compositionally biased region" description="Low complexity" evidence="3">
    <location>
        <begin position="155"/>
        <end position="183"/>
    </location>
</feature>
<dbReference type="PROSITE" id="PS50071">
    <property type="entry name" value="HOMEOBOX_2"/>
    <property type="match status" value="1"/>
</dbReference>
<evidence type="ECO:0000256" key="3">
    <source>
        <dbReference type="SAM" id="MobiDB-lite"/>
    </source>
</evidence>
<feature type="region of interest" description="Disordered" evidence="3">
    <location>
        <begin position="449"/>
        <end position="565"/>
    </location>
</feature>
<feature type="compositionally biased region" description="Polar residues" evidence="3">
    <location>
        <begin position="681"/>
        <end position="698"/>
    </location>
</feature>
<dbReference type="Gene3D" id="1.10.10.60">
    <property type="entry name" value="Homeodomain-like"/>
    <property type="match status" value="1"/>
</dbReference>
<dbReference type="SUPFAM" id="SSF46689">
    <property type="entry name" value="Homeodomain-like"/>
    <property type="match status" value="1"/>
</dbReference>
<feature type="region of interest" description="Disordered" evidence="3">
    <location>
        <begin position="126"/>
        <end position="184"/>
    </location>
</feature>
<feature type="compositionally biased region" description="Polar residues" evidence="3">
    <location>
        <begin position="284"/>
        <end position="343"/>
    </location>
</feature>
<dbReference type="OrthoDB" id="6159439at2759"/>
<accession>W6ZPJ0</accession>
<dbReference type="GO" id="GO:0003677">
    <property type="term" value="F:DNA binding"/>
    <property type="evidence" value="ECO:0007669"/>
    <property type="project" value="UniProtKB-UniRule"/>
</dbReference>
<feature type="compositionally biased region" description="Polar residues" evidence="3">
    <location>
        <begin position="449"/>
        <end position="462"/>
    </location>
</feature>
<keyword evidence="1 2" id="KW-0238">DNA-binding</keyword>
<keyword evidence="1 2" id="KW-0371">Homeobox</keyword>
<dbReference type="RefSeq" id="XP_007687914.1">
    <property type="nucleotide sequence ID" value="XM_007689724.1"/>
</dbReference>
<name>W6ZPJ0_COCMI</name>
<dbReference type="Proteomes" id="UP000054032">
    <property type="component" value="Unassembled WGS sequence"/>
</dbReference>
<comment type="subcellular location">
    <subcellularLocation>
        <location evidence="1 2">Nucleus</location>
    </subcellularLocation>
</comment>
<sequence length="770" mass="84474">MDPSGAASTTAPPAPKQPGSDVKPRLTKDQHDILEQHFLAQHKPSTNVKKEFATRLGNWFQNRRAKVKQDRKKLMNQYNMTMNLPFAHQHAPVMPNHYPHPQDQQNPHMLMQPDYYSTADISPATIPVQVGEGPSALDLNPHMSQQQHHHHQHHQPQQAPQQHQHQHQHQPQQQPQQQQQQQQYDMFRCMPEVDRAPAYRPNDLMNSIMAATNGAYMHESGLPADAQQSDFTFDTSGLSSAYSSDLAFTVSAPMSGDLAPSHPEFDNFADFQVDYSALTATDTCNSSAPEAQQSTGSISSGASPYNSTQSSATTQSPNGPTPPSIASLNSVYTGWTEDPNQLAQPKHAEEPEDQFAPYNLGQASASEQTLPFWPQDGSSQMFSQHGLYQQLNSSSHAIMTTPEQVRRLSAAPSDLDIPTHFREDAFGRRNSSTSNLATNMDAIHIRNSTPDEFSLPDQSSSIAARRQKRPINLSSTAMRSASYSAPMPSPGGNNDKVIRRIRSTGIGNAGGRVQKSQPGSAQRSPMAMSFSEAAASPKFARTFSTSSNTTIGQGGSLAPPTPLTPQDFGNYWGGAAVIRPHSAMPDHNSPESMHTNWSSDQAGNVIAKTTSPPSSSMDLQSRFVNDALYRDTPPQSAPATQQHFHRTPYAQPPQIRAGFRSTTDLTIQQPKPSHFRRPSLPDSTQNQPDDGSLQYMSGGNMNYEDLSLSGIHHNVPFAPQVSAMPDFLVHQYNPPQGTNPAQGNFMRRPNEPQPKSYIFANQGPGDFGAQ</sequence>
<dbReference type="Pfam" id="PF00046">
    <property type="entry name" value="Homeodomain"/>
    <property type="match status" value="1"/>
</dbReference>
<dbReference type="EMBL" id="KI963982">
    <property type="protein sequence ID" value="EUC45526.1"/>
    <property type="molecule type" value="Genomic_DNA"/>
</dbReference>
<feature type="region of interest" description="Disordered" evidence="3">
    <location>
        <begin position="669"/>
        <end position="698"/>
    </location>
</feature>
<keyword evidence="1 2" id="KW-0539">Nucleus</keyword>
<dbReference type="SMART" id="SM00389">
    <property type="entry name" value="HOX"/>
    <property type="match status" value="1"/>
</dbReference>
<dbReference type="STRING" id="930090.W6ZPJ0"/>
<dbReference type="InterPro" id="IPR001356">
    <property type="entry name" value="HD"/>
</dbReference>
<evidence type="ECO:0000313" key="6">
    <source>
        <dbReference type="Proteomes" id="UP000054032"/>
    </source>
</evidence>
<dbReference type="AlphaFoldDB" id="W6ZPJ0"/>
<evidence type="ECO:0000256" key="1">
    <source>
        <dbReference type="PROSITE-ProRule" id="PRU00108"/>
    </source>
</evidence>
<keyword evidence="6" id="KW-1185">Reference proteome</keyword>
<feature type="compositionally biased region" description="Low complexity" evidence="3">
    <location>
        <begin position="1"/>
        <end position="11"/>
    </location>
</feature>
<gene>
    <name evidence="5" type="ORF">COCMIDRAFT_5248</name>
</gene>
<feature type="compositionally biased region" description="Polar residues" evidence="3">
    <location>
        <begin position="514"/>
        <end position="523"/>
    </location>
</feature>
<feature type="DNA-binding region" description="Homeobox" evidence="1">
    <location>
        <begin position="19"/>
        <end position="71"/>
    </location>
</feature>
<feature type="region of interest" description="Disordered" evidence="3">
    <location>
        <begin position="284"/>
        <end position="350"/>
    </location>
</feature>
<dbReference type="HOGENOM" id="CLU_020590_0_0_1"/>
<protein>
    <recommendedName>
        <fullName evidence="4">Homeobox domain-containing protein</fullName>
    </recommendedName>
</protein>
<evidence type="ECO:0000313" key="5">
    <source>
        <dbReference type="EMBL" id="EUC45526.1"/>
    </source>
</evidence>
<reference evidence="5 6" key="1">
    <citation type="journal article" date="2013" name="PLoS Genet.">
        <title>Comparative genome structure, secondary metabolite, and effector coding capacity across Cochliobolus pathogens.</title>
        <authorList>
            <person name="Condon B.J."/>
            <person name="Leng Y."/>
            <person name="Wu D."/>
            <person name="Bushley K.E."/>
            <person name="Ohm R.A."/>
            <person name="Otillar R."/>
            <person name="Martin J."/>
            <person name="Schackwitz W."/>
            <person name="Grimwood J."/>
            <person name="MohdZainudin N."/>
            <person name="Xue C."/>
            <person name="Wang R."/>
            <person name="Manning V.A."/>
            <person name="Dhillon B."/>
            <person name="Tu Z.J."/>
            <person name="Steffenson B.J."/>
            <person name="Salamov A."/>
            <person name="Sun H."/>
            <person name="Lowry S."/>
            <person name="LaButti K."/>
            <person name="Han J."/>
            <person name="Copeland A."/>
            <person name="Lindquist E."/>
            <person name="Barry K."/>
            <person name="Schmutz J."/>
            <person name="Baker S.E."/>
            <person name="Ciuffetti L.M."/>
            <person name="Grigoriev I.V."/>
            <person name="Zhong S."/>
            <person name="Turgeon B.G."/>
        </authorList>
    </citation>
    <scope>NUCLEOTIDE SEQUENCE [LARGE SCALE GENOMIC DNA]</scope>
    <source>
        <strain evidence="5 6">ATCC 44560</strain>
    </source>
</reference>
<dbReference type="InterPro" id="IPR009057">
    <property type="entry name" value="Homeodomain-like_sf"/>
</dbReference>
<dbReference type="CDD" id="cd00086">
    <property type="entry name" value="homeodomain"/>
    <property type="match status" value="1"/>
</dbReference>
<feature type="compositionally biased region" description="Polar residues" evidence="3">
    <location>
        <begin position="472"/>
        <end position="483"/>
    </location>
</feature>
<feature type="region of interest" description="Disordered" evidence="3">
    <location>
        <begin position="1"/>
        <end position="29"/>
    </location>
</feature>
<proteinExistence type="predicted"/>